<protein>
    <recommendedName>
        <fullName evidence="7">Zn(2)-C6 fungal-type domain-containing protein</fullName>
    </recommendedName>
</protein>
<dbReference type="GO" id="GO:0005634">
    <property type="term" value="C:nucleus"/>
    <property type="evidence" value="ECO:0007669"/>
    <property type="project" value="UniProtKB-SubCell"/>
</dbReference>
<dbReference type="GO" id="GO:0000976">
    <property type="term" value="F:transcription cis-regulatory region binding"/>
    <property type="evidence" value="ECO:0007669"/>
    <property type="project" value="TreeGrafter"/>
</dbReference>
<proteinExistence type="predicted"/>
<dbReference type="InterPro" id="IPR036864">
    <property type="entry name" value="Zn2-C6_fun-type_DNA-bd_sf"/>
</dbReference>
<feature type="compositionally biased region" description="Polar residues" evidence="6">
    <location>
        <begin position="62"/>
        <end position="72"/>
    </location>
</feature>
<dbReference type="PROSITE" id="PS00463">
    <property type="entry name" value="ZN2_CY6_FUNGAL_1"/>
    <property type="match status" value="1"/>
</dbReference>
<evidence type="ECO:0000256" key="5">
    <source>
        <dbReference type="ARBA" id="ARBA00023242"/>
    </source>
</evidence>
<keyword evidence="2" id="KW-0805">Transcription regulation</keyword>
<dbReference type="PANTHER" id="PTHR37534">
    <property type="entry name" value="TRANSCRIPTIONAL ACTIVATOR PROTEIN UGA3"/>
    <property type="match status" value="1"/>
</dbReference>
<feature type="domain" description="Zn(2)-C6 fungal-type" evidence="7">
    <location>
        <begin position="85"/>
        <end position="115"/>
    </location>
</feature>
<feature type="compositionally biased region" description="Polar residues" evidence="6">
    <location>
        <begin position="43"/>
        <end position="53"/>
    </location>
</feature>
<keyword evidence="5" id="KW-0539">Nucleus</keyword>
<evidence type="ECO:0000313" key="9">
    <source>
        <dbReference type="Proteomes" id="UP000184188"/>
    </source>
</evidence>
<dbReference type="RefSeq" id="XP_022585357.1">
    <property type="nucleotide sequence ID" value="XM_022721152.1"/>
</dbReference>
<dbReference type="SUPFAM" id="SSF57701">
    <property type="entry name" value="Zn2/Cys6 DNA-binding domain"/>
    <property type="match status" value="1"/>
</dbReference>
<dbReference type="Pfam" id="PF11951">
    <property type="entry name" value="Fungal_trans_2"/>
    <property type="match status" value="1"/>
</dbReference>
<evidence type="ECO:0000256" key="1">
    <source>
        <dbReference type="ARBA" id="ARBA00004123"/>
    </source>
</evidence>
<dbReference type="Proteomes" id="UP000184188">
    <property type="component" value="Unassembled WGS sequence"/>
</dbReference>
<gene>
    <name evidence="8" type="ORF">ASPZODRAFT_11693</name>
</gene>
<dbReference type="Gene3D" id="4.10.240.10">
    <property type="entry name" value="Zn(2)-C6 fungal-type DNA-binding domain"/>
    <property type="match status" value="1"/>
</dbReference>
<evidence type="ECO:0000256" key="3">
    <source>
        <dbReference type="ARBA" id="ARBA00023125"/>
    </source>
</evidence>
<evidence type="ECO:0000256" key="2">
    <source>
        <dbReference type="ARBA" id="ARBA00023015"/>
    </source>
</evidence>
<reference evidence="9" key="1">
    <citation type="journal article" date="2017" name="Genome Biol.">
        <title>Comparative genomics reveals high biological diversity and specific adaptations in the industrially and medically important fungal genus Aspergillus.</title>
        <authorList>
            <person name="de Vries R.P."/>
            <person name="Riley R."/>
            <person name="Wiebenga A."/>
            <person name="Aguilar-Osorio G."/>
            <person name="Amillis S."/>
            <person name="Uchima C.A."/>
            <person name="Anderluh G."/>
            <person name="Asadollahi M."/>
            <person name="Askin M."/>
            <person name="Barry K."/>
            <person name="Battaglia E."/>
            <person name="Bayram O."/>
            <person name="Benocci T."/>
            <person name="Braus-Stromeyer S.A."/>
            <person name="Caldana C."/>
            <person name="Canovas D."/>
            <person name="Cerqueira G.C."/>
            <person name="Chen F."/>
            <person name="Chen W."/>
            <person name="Choi C."/>
            <person name="Clum A."/>
            <person name="Dos Santos R.A."/>
            <person name="Damasio A.R."/>
            <person name="Diallinas G."/>
            <person name="Emri T."/>
            <person name="Fekete E."/>
            <person name="Flipphi M."/>
            <person name="Freyberg S."/>
            <person name="Gallo A."/>
            <person name="Gournas C."/>
            <person name="Habgood R."/>
            <person name="Hainaut M."/>
            <person name="Harispe M.L."/>
            <person name="Henrissat B."/>
            <person name="Hilden K.S."/>
            <person name="Hope R."/>
            <person name="Hossain A."/>
            <person name="Karabika E."/>
            <person name="Karaffa L."/>
            <person name="Karanyi Z."/>
            <person name="Krasevec N."/>
            <person name="Kuo A."/>
            <person name="Kusch H."/>
            <person name="LaButti K."/>
            <person name="Lagendijk E.L."/>
            <person name="Lapidus A."/>
            <person name="Levasseur A."/>
            <person name="Lindquist E."/>
            <person name="Lipzen A."/>
            <person name="Logrieco A.F."/>
            <person name="MacCabe A."/>
            <person name="Maekelae M.R."/>
            <person name="Malavazi I."/>
            <person name="Melin P."/>
            <person name="Meyer V."/>
            <person name="Mielnichuk N."/>
            <person name="Miskei M."/>
            <person name="Molnar A.P."/>
            <person name="Mule G."/>
            <person name="Ngan C.Y."/>
            <person name="Orejas M."/>
            <person name="Orosz E."/>
            <person name="Ouedraogo J.P."/>
            <person name="Overkamp K.M."/>
            <person name="Park H.-S."/>
            <person name="Perrone G."/>
            <person name="Piumi F."/>
            <person name="Punt P.J."/>
            <person name="Ram A.F."/>
            <person name="Ramon A."/>
            <person name="Rauscher S."/>
            <person name="Record E."/>
            <person name="Riano-Pachon D.M."/>
            <person name="Robert V."/>
            <person name="Roehrig J."/>
            <person name="Ruller R."/>
            <person name="Salamov A."/>
            <person name="Salih N.S."/>
            <person name="Samson R.A."/>
            <person name="Sandor E."/>
            <person name="Sanguinetti M."/>
            <person name="Schuetze T."/>
            <person name="Sepcic K."/>
            <person name="Shelest E."/>
            <person name="Sherlock G."/>
            <person name="Sophianopoulou V."/>
            <person name="Squina F.M."/>
            <person name="Sun H."/>
            <person name="Susca A."/>
            <person name="Todd R.B."/>
            <person name="Tsang A."/>
            <person name="Unkles S.E."/>
            <person name="van de Wiele N."/>
            <person name="van Rossen-Uffink D."/>
            <person name="Oliveira J.V."/>
            <person name="Vesth T.C."/>
            <person name="Visser J."/>
            <person name="Yu J.-H."/>
            <person name="Zhou M."/>
            <person name="Andersen M.R."/>
            <person name="Archer D.B."/>
            <person name="Baker S.E."/>
            <person name="Benoit I."/>
            <person name="Brakhage A.A."/>
            <person name="Braus G.H."/>
            <person name="Fischer R."/>
            <person name="Frisvad J.C."/>
            <person name="Goldman G.H."/>
            <person name="Houbraken J."/>
            <person name="Oakley B."/>
            <person name="Pocsi I."/>
            <person name="Scazzocchio C."/>
            <person name="Seiboth B."/>
            <person name="vanKuyk P.A."/>
            <person name="Wortman J."/>
            <person name="Dyer P.S."/>
            <person name="Grigoriev I.V."/>
        </authorList>
    </citation>
    <scope>NUCLEOTIDE SEQUENCE [LARGE SCALE GENOMIC DNA]</scope>
    <source>
        <strain evidence="9">CBS 506.65</strain>
    </source>
</reference>
<sequence length="699" mass="78809">MASATGEGPFPQPSVDVGPAETSKRNYDNAGPRSTLCDDSRVATPNSSGSGSPFVQDPGGSRLQQQQNNETGPNEPPKARRVRTGCLTCRERHLKCDETLPRCHNCRKSDRVCRRGMRLNFIDTQMVAPPYDITRPPGTPVTFQDESRYIASEYVGGFERYPPLEPDPPIEREKQTQFDYVGMLGPTTLSKHHLSATGSLLSAFTGPSQSDTPDLIFGSHASQTAFSDQVLAQAPFHPLKPVDQNSTSRSFLSEPEEVLLMQVFVEEIGIWMDSMDPMKHFTTILPFHALEEPMLLRAFMACAARHLFLVNPSYGEPKASYYYDAASRDLLNYLQDPDRDSVLCATTAIILNVYEIMSGQEMHRMTHIAGARALIKECQWDAKSPGLGSACFWLNIGIELMSCLHYNWTLAWDPDTWGVDMDMEHAQPSFAGNEELWTYRVLYICAKIANFRSSIPQFQVLDRSAHDPQLTERFQEWNTYNSWCDQWAKAVPRSMTPLGYIPSWQTSTRSTFPEVWLIKRSSVVARLFYHTARILLAKIHPLESEYSPEMRNIQQIHAHDICGIVAHVKDRGISSISIRCLALAAECLVPREAQQEVLNILDKINRETGWAVETIKAELQETWGWTVPETHPHHSSASFIGDDSSLATSVHALHRPKTSAGVVNPMMATADFSMENHPYQSHYVAPHQHLEHYHHYDTF</sequence>
<dbReference type="PANTHER" id="PTHR37534:SF40">
    <property type="entry name" value="ZN(2)-C6 FUNGAL-TYPE DOMAIN-CONTAINING PROTEIN"/>
    <property type="match status" value="1"/>
</dbReference>
<dbReference type="Pfam" id="PF00172">
    <property type="entry name" value="Zn_clus"/>
    <property type="match status" value="1"/>
</dbReference>
<dbReference type="GO" id="GO:0045944">
    <property type="term" value="P:positive regulation of transcription by RNA polymerase II"/>
    <property type="evidence" value="ECO:0007669"/>
    <property type="project" value="TreeGrafter"/>
</dbReference>
<dbReference type="SMART" id="SM00066">
    <property type="entry name" value="GAL4"/>
    <property type="match status" value="1"/>
</dbReference>
<keyword evidence="9" id="KW-1185">Reference proteome</keyword>
<dbReference type="EMBL" id="KV878336">
    <property type="protein sequence ID" value="OJJ50847.1"/>
    <property type="molecule type" value="Genomic_DNA"/>
</dbReference>
<accession>A0A1L9SUU1</accession>
<dbReference type="PROSITE" id="PS50048">
    <property type="entry name" value="ZN2_CY6_FUNGAL_2"/>
    <property type="match status" value="1"/>
</dbReference>
<organism evidence="8 9">
    <name type="scientific">Penicilliopsis zonata CBS 506.65</name>
    <dbReference type="NCBI Taxonomy" id="1073090"/>
    <lineage>
        <taxon>Eukaryota</taxon>
        <taxon>Fungi</taxon>
        <taxon>Dikarya</taxon>
        <taxon>Ascomycota</taxon>
        <taxon>Pezizomycotina</taxon>
        <taxon>Eurotiomycetes</taxon>
        <taxon>Eurotiomycetidae</taxon>
        <taxon>Eurotiales</taxon>
        <taxon>Aspergillaceae</taxon>
        <taxon>Penicilliopsis</taxon>
    </lineage>
</organism>
<dbReference type="GO" id="GO:0000981">
    <property type="term" value="F:DNA-binding transcription factor activity, RNA polymerase II-specific"/>
    <property type="evidence" value="ECO:0007669"/>
    <property type="project" value="InterPro"/>
</dbReference>
<dbReference type="VEuPathDB" id="FungiDB:ASPZODRAFT_11693"/>
<evidence type="ECO:0000256" key="4">
    <source>
        <dbReference type="ARBA" id="ARBA00023163"/>
    </source>
</evidence>
<feature type="region of interest" description="Disordered" evidence="6">
    <location>
        <begin position="1"/>
        <end position="81"/>
    </location>
</feature>
<evidence type="ECO:0000256" key="6">
    <source>
        <dbReference type="SAM" id="MobiDB-lite"/>
    </source>
</evidence>
<dbReference type="GO" id="GO:0008270">
    <property type="term" value="F:zinc ion binding"/>
    <property type="evidence" value="ECO:0007669"/>
    <property type="project" value="InterPro"/>
</dbReference>
<dbReference type="CDD" id="cd00067">
    <property type="entry name" value="GAL4"/>
    <property type="match status" value="1"/>
</dbReference>
<keyword evidence="3" id="KW-0238">DNA-binding</keyword>
<dbReference type="AlphaFoldDB" id="A0A1L9SUU1"/>
<dbReference type="OrthoDB" id="4078573at2759"/>
<evidence type="ECO:0000259" key="7">
    <source>
        <dbReference type="PROSITE" id="PS50048"/>
    </source>
</evidence>
<comment type="subcellular location">
    <subcellularLocation>
        <location evidence="1">Nucleus</location>
    </subcellularLocation>
</comment>
<name>A0A1L9SUU1_9EURO</name>
<evidence type="ECO:0000313" key="8">
    <source>
        <dbReference type="EMBL" id="OJJ50847.1"/>
    </source>
</evidence>
<dbReference type="InterPro" id="IPR001138">
    <property type="entry name" value="Zn2Cys6_DnaBD"/>
</dbReference>
<dbReference type="GeneID" id="34607617"/>
<dbReference type="InterPro" id="IPR021858">
    <property type="entry name" value="Fun_TF"/>
</dbReference>
<dbReference type="STRING" id="1073090.A0A1L9SUU1"/>
<keyword evidence="4" id="KW-0804">Transcription</keyword>